<dbReference type="EMBL" id="QGNW01000013">
    <property type="protein sequence ID" value="RVX17518.1"/>
    <property type="molecule type" value="Genomic_DNA"/>
</dbReference>
<evidence type="ECO:0000256" key="3">
    <source>
        <dbReference type="ARBA" id="ARBA00022884"/>
    </source>
</evidence>
<proteinExistence type="predicted"/>
<gene>
    <name evidence="6" type="primary">UBP1A_0</name>
    <name evidence="6" type="ORF">CK203_003769</name>
</gene>
<protein>
    <submittedName>
        <fullName evidence="6">Oligouridylate-binding protein 1A</fullName>
    </submittedName>
</protein>
<dbReference type="FunFam" id="3.30.70.330:FF:000191">
    <property type="entry name" value="Oligouridylate-binding protein 1C"/>
    <property type="match status" value="1"/>
</dbReference>
<dbReference type="Pfam" id="PF00076">
    <property type="entry name" value="RRM_1"/>
    <property type="match status" value="2"/>
</dbReference>
<accession>A0A438K8H8</accession>
<keyword evidence="1" id="KW-0507">mRNA processing</keyword>
<evidence type="ECO:0000256" key="2">
    <source>
        <dbReference type="ARBA" id="ARBA00022737"/>
    </source>
</evidence>
<feature type="domain" description="RRM" evidence="5">
    <location>
        <begin position="857"/>
        <end position="931"/>
    </location>
</feature>
<dbReference type="InterPro" id="IPR000504">
    <property type="entry name" value="RRM_dom"/>
</dbReference>
<dbReference type="PANTHER" id="PTHR47640">
    <property type="entry name" value="TRNA SELENOCYSTEINE 1-ASSOCIATED PROTEIN 1-RELATED-RELATED"/>
    <property type="match status" value="1"/>
</dbReference>
<dbReference type="Pfam" id="PF13966">
    <property type="entry name" value="zf-RVT"/>
    <property type="match status" value="1"/>
</dbReference>
<dbReference type="Gene3D" id="3.30.70.330">
    <property type="match status" value="3"/>
</dbReference>
<dbReference type="FunFam" id="3.30.70.330:FF:000301">
    <property type="entry name" value="Nucleolysin TIAR-like protein"/>
    <property type="match status" value="1"/>
</dbReference>
<dbReference type="InterPro" id="IPR012677">
    <property type="entry name" value="Nucleotide-bd_a/b_plait_sf"/>
</dbReference>
<reference evidence="6 7" key="1">
    <citation type="journal article" date="2018" name="PLoS Genet.">
        <title>Population sequencing reveals clonal diversity and ancestral inbreeding in the grapevine cultivar Chardonnay.</title>
        <authorList>
            <person name="Roach M.J."/>
            <person name="Johnson D.L."/>
            <person name="Bohlmann J."/>
            <person name="van Vuuren H.J."/>
            <person name="Jones S.J."/>
            <person name="Pretorius I.S."/>
            <person name="Schmidt S.A."/>
            <person name="Borneman A.R."/>
        </authorList>
    </citation>
    <scope>NUCLEOTIDE SEQUENCE [LARGE SCALE GENOMIC DNA]</scope>
    <source>
        <strain evidence="7">cv. Chardonnay</strain>
        <tissue evidence="6">Leaf</tissue>
    </source>
</reference>
<dbReference type="SUPFAM" id="SSF54928">
    <property type="entry name" value="RNA-binding domain, RBD"/>
    <property type="match status" value="3"/>
</dbReference>
<dbReference type="GO" id="GO:0003729">
    <property type="term" value="F:mRNA binding"/>
    <property type="evidence" value="ECO:0007669"/>
    <property type="project" value="InterPro"/>
</dbReference>
<dbReference type="PROSITE" id="PS50102">
    <property type="entry name" value="RRM"/>
    <property type="match status" value="2"/>
</dbReference>
<keyword evidence="2" id="KW-0677">Repeat</keyword>
<evidence type="ECO:0000259" key="5">
    <source>
        <dbReference type="PROSITE" id="PS50102"/>
    </source>
</evidence>
<dbReference type="InterPro" id="IPR050825">
    <property type="entry name" value="RBM42_RBP45_47-like"/>
</dbReference>
<evidence type="ECO:0000256" key="4">
    <source>
        <dbReference type="PROSITE-ProRule" id="PRU00176"/>
    </source>
</evidence>
<dbReference type="GO" id="GO:0006397">
    <property type="term" value="P:mRNA processing"/>
    <property type="evidence" value="ECO:0007669"/>
    <property type="project" value="UniProtKB-KW"/>
</dbReference>
<sequence length="1029" mass="113229">MAARGGGAGSQWTLKSFDLSVEVVGEKLRGKGLQGVLAEKLHHLGVVSSIEVRKMVYPAKVRSTSKELTEDGTVANVVKKDLGVIGEAVWLQPRESDVQIREEHLSRCLVRGEGGFGGALLLFDFDVSSEAKMVARGGLLRKCGSEAKMVARGSRRLRERVLHMVKWTPEFVARDVEGSTRADKGIGIGVQPLQFASVEVLFFNRRDMVIEVANCYGATIGRGLVSQGRSMRSTTGDGRVCLDKSNLQVEDVWAKFQCGGFRPGSRFLCVDEAPLAITLEVGRDLSLGQAQGKSIRREGQHLRLILRKAKDLLGLHKGSGVLARSLAYGRGSCKGVGVERGLKEGVGGRDEEMVSPLDMDSRCVMEGEDRGSLPSEFVKLGNFVGMLVVGFEREIISLLKNLEARKSRGVKNLGDKRKPPSSWGSFSIVGSPARVYLALLGIIPLFLQSSYGFVDYLDRASASLAIMTLHGRQVYGQALKVNWAYASGQREDTSGHFNIFVGDLSPEVTDATLYACFSVFASCSDARVMWDHKTGRSKGYGFVSFRNQQDAQSAINDLSGKWLGNRQIRCNWATKGAGFNEDKQVNENQNAVVLTNGSSETPFSWMEISLLREKERGLGCEEVGDRYGVGLWKIIRKEWDLLSSRISISVGNATFKDAWVVDVWNFEVKSLYSILELGDPTLFPRSIIWRSCAPPKVAFFMWEATWGEALTLDQVKRRVFSLANRCFLCHVLSSSVKEALLGWVHVDIDPISLVSFIDWLGSKVILLQGIESLSLNHPSFWRSYQARGPNMRWPGFFPKDGLSCGPKCLHQLKVMPCTTLARKFWVLIAFFLFFLYFTDGSQENTNEEAPENNPAYTTVYVGNLSHEVTQAELHCQFHALGAGVIEEVRIQRDKGFGFVRYHTHEEAALAIQMANGRIVRGKSMKCSWGSKPTPLGTASNPLPPPAQPYQILPTAGINQGYSPAELLAYQRQLALSQAAASSLSGQALMQMTGHHGLAAGSMGVSSGGTQAMYDGYPNNSSGQQLMYYH</sequence>
<evidence type="ECO:0000313" key="7">
    <source>
        <dbReference type="Proteomes" id="UP000288805"/>
    </source>
</evidence>
<evidence type="ECO:0000313" key="6">
    <source>
        <dbReference type="EMBL" id="RVX17518.1"/>
    </source>
</evidence>
<dbReference type="AlphaFoldDB" id="A0A438K8H8"/>
<organism evidence="6 7">
    <name type="scientific">Vitis vinifera</name>
    <name type="common">Grape</name>
    <dbReference type="NCBI Taxonomy" id="29760"/>
    <lineage>
        <taxon>Eukaryota</taxon>
        <taxon>Viridiplantae</taxon>
        <taxon>Streptophyta</taxon>
        <taxon>Embryophyta</taxon>
        <taxon>Tracheophyta</taxon>
        <taxon>Spermatophyta</taxon>
        <taxon>Magnoliopsida</taxon>
        <taxon>eudicotyledons</taxon>
        <taxon>Gunneridae</taxon>
        <taxon>Pentapetalae</taxon>
        <taxon>rosids</taxon>
        <taxon>Vitales</taxon>
        <taxon>Vitaceae</taxon>
        <taxon>Viteae</taxon>
        <taxon>Vitis</taxon>
    </lineage>
</organism>
<evidence type="ECO:0000256" key="1">
    <source>
        <dbReference type="ARBA" id="ARBA00022664"/>
    </source>
</evidence>
<dbReference type="InterPro" id="IPR026960">
    <property type="entry name" value="RVT-Znf"/>
</dbReference>
<name>A0A438K8H8_VITVI</name>
<comment type="caution">
    <text evidence="6">The sequence shown here is derived from an EMBL/GenBank/DDBJ whole genome shotgun (WGS) entry which is preliminary data.</text>
</comment>
<dbReference type="InterPro" id="IPR035979">
    <property type="entry name" value="RBD_domain_sf"/>
</dbReference>
<dbReference type="SMART" id="SM00360">
    <property type="entry name" value="RRM"/>
    <property type="match status" value="2"/>
</dbReference>
<feature type="domain" description="RRM" evidence="5">
    <location>
        <begin position="497"/>
        <end position="575"/>
    </location>
</feature>
<dbReference type="Proteomes" id="UP000288805">
    <property type="component" value="Unassembled WGS sequence"/>
</dbReference>
<keyword evidence="3 4" id="KW-0694">RNA-binding</keyword>
<dbReference type="CDD" id="cd12619">
    <property type="entry name" value="RRM2_PUB1"/>
    <property type="match status" value="1"/>
</dbReference>
<dbReference type="PANTHER" id="PTHR47640:SF5">
    <property type="entry name" value="RRM DOMAIN-CONTAINING PROTEIN"/>
    <property type="match status" value="1"/>
</dbReference>